<comment type="caution">
    <text evidence="2">The sequence shown here is derived from an EMBL/GenBank/DDBJ whole genome shotgun (WGS) entry which is preliminary data.</text>
</comment>
<dbReference type="InterPro" id="IPR001387">
    <property type="entry name" value="Cro/C1-type_HTH"/>
</dbReference>
<dbReference type="Gene3D" id="1.10.260.40">
    <property type="entry name" value="lambda repressor-like DNA-binding domains"/>
    <property type="match status" value="1"/>
</dbReference>
<dbReference type="SUPFAM" id="SSF47413">
    <property type="entry name" value="lambda repressor-like DNA-binding domains"/>
    <property type="match status" value="1"/>
</dbReference>
<accession>A0ABU0AR83</accession>
<proteinExistence type="predicted"/>
<evidence type="ECO:0000313" key="2">
    <source>
        <dbReference type="EMBL" id="MDQ0273292.1"/>
    </source>
</evidence>
<dbReference type="EMBL" id="JAUSUB010000036">
    <property type="protein sequence ID" value="MDQ0273292.1"/>
    <property type="molecule type" value="Genomic_DNA"/>
</dbReference>
<organism evidence="2 3">
    <name type="scientific">Cytobacillus purgationiresistens</name>
    <dbReference type="NCBI Taxonomy" id="863449"/>
    <lineage>
        <taxon>Bacteria</taxon>
        <taxon>Bacillati</taxon>
        <taxon>Bacillota</taxon>
        <taxon>Bacilli</taxon>
        <taxon>Bacillales</taxon>
        <taxon>Bacillaceae</taxon>
        <taxon>Cytobacillus</taxon>
    </lineage>
</organism>
<evidence type="ECO:0000313" key="3">
    <source>
        <dbReference type="Proteomes" id="UP001238088"/>
    </source>
</evidence>
<dbReference type="CDD" id="cd00093">
    <property type="entry name" value="HTH_XRE"/>
    <property type="match status" value="1"/>
</dbReference>
<feature type="domain" description="HTH cro/C1-type" evidence="1">
    <location>
        <begin position="31"/>
        <end position="65"/>
    </location>
</feature>
<evidence type="ECO:0000259" key="1">
    <source>
        <dbReference type="PROSITE" id="PS50943"/>
    </source>
</evidence>
<dbReference type="InterPro" id="IPR010982">
    <property type="entry name" value="Lambda_DNA-bd_dom_sf"/>
</dbReference>
<dbReference type="Pfam" id="PF01381">
    <property type="entry name" value="HTH_3"/>
    <property type="match status" value="1"/>
</dbReference>
<dbReference type="PROSITE" id="PS50943">
    <property type="entry name" value="HTH_CROC1"/>
    <property type="match status" value="1"/>
</dbReference>
<reference evidence="2 3" key="1">
    <citation type="submission" date="2023-07" db="EMBL/GenBank/DDBJ databases">
        <title>Genomic Encyclopedia of Type Strains, Phase IV (KMG-IV): sequencing the most valuable type-strain genomes for metagenomic binning, comparative biology and taxonomic classification.</title>
        <authorList>
            <person name="Goeker M."/>
        </authorList>
    </citation>
    <scope>NUCLEOTIDE SEQUENCE [LARGE SCALE GENOMIC DNA]</scope>
    <source>
        <strain evidence="2 3">DSM 23494</strain>
    </source>
</reference>
<name>A0ABU0AR83_9BACI</name>
<sequence length="74" mass="8738">MVVMNVVVNNLGELIKNSPYKRSYIEKYMKVSRNTLSNWCTSKTYPSVSQILILCELLNVNFEDIYKLRKEDIF</sequence>
<protein>
    <submittedName>
        <fullName evidence="2">Transcriptional regulator with XRE-family HTH domain</fullName>
    </submittedName>
</protein>
<keyword evidence="3" id="KW-1185">Reference proteome</keyword>
<dbReference type="Proteomes" id="UP001238088">
    <property type="component" value="Unassembled WGS sequence"/>
</dbReference>
<gene>
    <name evidence="2" type="ORF">J2S17_005224</name>
</gene>